<dbReference type="RefSeq" id="XP_029758566.1">
    <property type="nucleotide sequence ID" value="XM_029910143.1"/>
</dbReference>
<evidence type="ECO:0000256" key="1">
    <source>
        <dbReference type="SAM" id="MobiDB-lite"/>
    </source>
</evidence>
<gene>
    <name evidence="2" type="ORF">M438DRAFT_50976</name>
</gene>
<evidence type="ECO:0000313" key="2">
    <source>
        <dbReference type="EMBL" id="KEQ82379.1"/>
    </source>
</evidence>
<feature type="compositionally biased region" description="Polar residues" evidence="1">
    <location>
        <begin position="34"/>
        <end position="43"/>
    </location>
</feature>
<sequence length="147" mass="16874">MRCCRTNRVEEKELKCNNQQERTKARVEERPLTKPTSYESTSHPSLLSFVSDLPARSCFLLVAFTVSWLLRLWGSQLKCILNISRKQVLVRAASCLQNLPSTVALPHLGRFPSHLQRAVRSFPTTTPHRCVLVIQELNIPIHLWSIK</sequence>
<name>A0A074XF52_AURPU</name>
<feature type="region of interest" description="Disordered" evidence="1">
    <location>
        <begin position="18"/>
        <end position="43"/>
    </location>
</feature>
<feature type="compositionally biased region" description="Basic and acidic residues" evidence="1">
    <location>
        <begin position="18"/>
        <end position="32"/>
    </location>
</feature>
<dbReference type="HOGENOM" id="CLU_1767710_0_0_1"/>
<proteinExistence type="predicted"/>
<evidence type="ECO:0000313" key="3">
    <source>
        <dbReference type="Proteomes" id="UP000030706"/>
    </source>
</evidence>
<dbReference type="GeneID" id="40752449"/>
<dbReference type="AlphaFoldDB" id="A0A074XF52"/>
<protein>
    <submittedName>
        <fullName evidence="2">Uncharacterized protein</fullName>
    </submittedName>
</protein>
<reference evidence="2 3" key="1">
    <citation type="journal article" date="2014" name="BMC Genomics">
        <title>Genome sequencing of four Aureobasidium pullulans varieties: biotechnological potential, stress tolerance, and description of new species.</title>
        <authorList>
            <person name="Gostin Ar C."/>
            <person name="Ohm R.A."/>
            <person name="Kogej T."/>
            <person name="Sonjak S."/>
            <person name="Turk M."/>
            <person name="Zajc J."/>
            <person name="Zalar P."/>
            <person name="Grube M."/>
            <person name="Sun H."/>
            <person name="Han J."/>
            <person name="Sharma A."/>
            <person name="Chiniquy J."/>
            <person name="Ngan C.Y."/>
            <person name="Lipzen A."/>
            <person name="Barry K."/>
            <person name="Grigoriev I.V."/>
            <person name="Gunde-Cimerman N."/>
        </authorList>
    </citation>
    <scope>NUCLEOTIDE SEQUENCE [LARGE SCALE GENOMIC DNA]</scope>
    <source>
        <strain evidence="2 3">EXF-150</strain>
    </source>
</reference>
<accession>A0A074XF52</accession>
<keyword evidence="3" id="KW-1185">Reference proteome</keyword>
<organism evidence="2 3">
    <name type="scientific">Aureobasidium pullulans EXF-150</name>
    <dbReference type="NCBI Taxonomy" id="1043002"/>
    <lineage>
        <taxon>Eukaryota</taxon>
        <taxon>Fungi</taxon>
        <taxon>Dikarya</taxon>
        <taxon>Ascomycota</taxon>
        <taxon>Pezizomycotina</taxon>
        <taxon>Dothideomycetes</taxon>
        <taxon>Dothideomycetidae</taxon>
        <taxon>Dothideales</taxon>
        <taxon>Saccotheciaceae</taxon>
        <taxon>Aureobasidium</taxon>
    </lineage>
</organism>
<dbReference type="Proteomes" id="UP000030706">
    <property type="component" value="Unassembled WGS sequence"/>
</dbReference>
<dbReference type="EMBL" id="KL584987">
    <property type="protein sequence ID" value="KEQ82379.1"/>
    <property type="molecule type" value="Genomic_DNA"/>
</dbReference>